<dbReference type="EMBL" id="JAACJJ010000044">
    <property type="protein sequence ID" value="KAF5314373.1"/>
    <property type="molecule type" value="Genomic_DNA"/>
</dbReference>
<dbReference type="AlphaFoldDB" id="A0A8H5B0Q6"/>
<dbReference type="InterPro" id="IPR027417">
    <property type="entry name" value="P-loop_NTPase"/>
</dbReference>
<gene>
    <name evidence="3" type="ORF">D9619_011895</name>
</gene>
<dbReference type="PROSITE" id="PS50837">
    <property type="entry name" value="NACHT"/>
    <property type="match status" value="1"/>
</dbReference>
<dbReference type="Gene3D" id="3.40.50.300">
    <property type="entry name" value="P-loop containing nucleotide triphosphate hydrolases"/>
    <property type="match status" value="1"/>
</dbReference>
<sequence>MSPAGNLDCLFNEVASNAILNAGGRADEVQCYPGTREEVIGKIERFMDGQAEPDHQMMWLSGPAGAGKSAIAQTVSERCQERGIHAVNFFFFREDRTCNHAQPLVAMLVYQLRGFYFALIELLTDCLTANPLICRASLEEQFIHLLSSPVRMVQHPPLIRRPVILIVDGLDECDDKRQQEQILQALHALVEEPHSLFRVLVASRAEHHLTMSFNTFGTSVEHIFLDDNYRPQDDIRRFVIGKFDEIKTVHSISNSWVTGPKNGTMGSYTALHSIPIATHSAIAQVKGWPANEDIEAITDKSSGQFIYAATVMRFIKYSPANPAVSLLAIRGLRPSANSPFAQLDAIYSYIFSKAPDMRAVKFCLGAHFLIQKGKLLGARELFAVVLRDMAMIEIESSLAELVAIIKVDAGPPTKLVFYHASLPDYLGDIFRSAIYNIDEGEIATELSVICLKNFYDPKTLSIAIRTLTFVKVATAELSTSLLDASSRRFEGRNRTVILWYQLMSTIERLYLQTDKTLFKRMLRHWMRFKYKNDITIGLETEFAKLSTSASWHYKFYHITERPVGTTRVDFVKVSTVKS</sequence>
<feature type="domain" description="NACHT" evidence="2">
    <location>
        <begin position="56"/>
        <end position="204"/>
    </location>
</feature>
<name>A0A8H5B0Q6_9AGAR</name>
<evidence type="ECO:0000256" key="1">
    <source>
        <dbReference type="ARBA" id="ARBA00022737"/>
    </source>
</evidence>
<organism evidence="3 4">
    <name type="scientific">Psilocybe cf. subviscida</name>
    <dbReference type="NCBI Taxonomy" id="2480587"/>
    <lineage>
        <taxon>Eukaryota</taxon>
        <taxon>Fungi</taxon>
        <taxon>Dikarya</taxon>
        <taxon>Basidiomycota</taxon>
        <taxon>Agaricomycotina</taxon>
        <taxon>Agaricomycetes</taxon>
        <taxon>Agaricomycetidae</taxon>
        <taxon>Agaricales</taxon>
        <taxon>Agaricineae</taxon>
        <taxon>Strophariaceae</taxon>
        <taxon>Psilocybe</taxon>
    </lineage>
</organism>
<evidence type="ECO:0000259" key="2">
    <source>
        <dbReference type="PROSITE" id="PS50837"/>
    </source>
</evidence>
<protein>
    <recommendedName>
        <fullName evidence="2">NACHT domain-containing protein</fullName>
    </recommendedName>
</protein>
<dbReference type="Pfam" id="PF24883">
    <property type="entry name" value="NPHP3_N"/>
    <property type="match status" value="1"/>
</dbReference>
<dbReference type="InterPro" id="IPR056884">
    <property type="entry name" value="NPHP3-like_N"/>
</dbReference>
<dbReference type="Proteomes" id="UP000567179">
    <property type="component" value="Unassembled WGS sequence"/>
</dbReference>
<keyword evidence="4" id="KW-1185">Reference proteome</keyword>
<comment type="caution">
    <text evidence="3">The sequence shown here is derived from an EMBL/GenBank/DDBJ whole genome shotgun (WGS) entry which is preliminary data.</text>
</comment>
<dbReference type="SUPFAM" id="SSF52540">
    <property type="entry name" value="P-loop containing nucleoside triphosphate hydrolases"/>
    <property type="match status" value="1"/>
</dbReference>
<dbReference type="OrthoDB" id="7464126at2759"/>
<proteinExistence type="predicted"/>
<reference evidence="3 4" key="1">
    <citation type="journal article" date="2020" name="ISME J.">
        <title>Uncovering the hidden diversity of litter-decomposition mechanisms in mushroom-forming fungi.</title>
        <authorList>
            <person name="Floudas D."/>
            <person name="Bentzer J."/>
            <person name="Ahren D."/>
            <person name="Johansson T."/>
            <person name="Persson P."/>
            <person name="Tunlid A."/>
        </authorList>
    </citation>
    <scope>NUCLEOTIDE SEQUENCE [LARGE SCALE GENOMIC DNA]</scope>
    <source>
        <strain evidence="3 4">CBS 101986</strain>
    </source>
</reference>
<dbReference type="InterPro" id="IPR007111">
    <property type="entry name" value="NACHT_NTPase"/>
</dbReference>
<evidence type="ECO:0000313" key="3">
    <source>
        <dbReference type="EMBL" id="KAF5314373.1"/>
    </source>
</evidence>
<dbReference type="PANTHER" id="PTHR10039">
    <property type="entry name" value="AMELOGENIN"/>
    <property type="match status" value="1"/>
</dbReference>
<keyword evidence="1" id="KW-0677">Repeat</keyword>
<dbReference type="PANTHER" id="PTHR10039:SF14">
    <property type="entry name" value="NACHT DOMAIN-CONTAINING PROTEIN"/>
    <property type="match status" value="1"/>
</dbReference>
<accession>A0A8H5B0Q6</accession>
<evidence type="ECO:0000313" key="4">
    <source>
        <dbReference type="Proteomes" id="UP000567179"/>
    </source>
</evidence>